<gene>
    <name evidence="3" type="ORF">ECRASSUSDP1_LOCUS2285</name>
</gene>
<evidence type="ECO:0000256" key="2">
    <source>
        <dbReference type="SAM" id="MobiDB-lite"/>
    </source>
</evidence>
<name>A0AAD1X7W7_EUPCR</name>
<keyword evidence="1" id="KW-0175">Coiled coil</keyword>
<evidence type="ECO:0000313" key="4">
    <source>
        <dbReference type="Proteomes" id="UP001295684"/>
    </source>
</evidence>
<feature type="region of interest" description="Disordered" evidence="2">
    <location>
        <begin position="303"/>
        <end position="339"/>
    </location>
</feature>
<evidence type="ECO:0000313" key="3">
    <source>
        <dbReference type="EMBL" id="CAI2360976.1"/>
    </source>
</evidence>
<protein>
    <submittedName>
        <fullName evidence="3">Uncharacterized protein</fullName>
    </submittedName>
</protein>
<proteinExistence type="predicted"/>
<dbReference type="EMBL" id="CAMPGE010002175">
    <property type="protein sequence ID" value="CAI2360976.1"/>
    <property type="molecule type" value="Genomic_DNA"/>
</dbReference>
<dbReference type="Proteomes" id="UP001295684">
    <property type="component" value="Unassembled WGS sequence"/>
</dbReference>
<feature type="coiled-coil region" evidence="1">
    <location>
        <begin position="243"/>
        <end position="302"/>
    </location>
</feature>
<comment type="caution">
    <text evidence="3">The sequence shown here is derived from an EMBL/GenBank/DDBJ whole genome shotgun (WGS) entry which is preliminary data.</text>
</comment>
<feature type="region of interest" description="Disordered" evidence="2">
    <location>
        <begin position="526"/>
        <end position="545"/>
    </location>
</feature>
<keyword evidence="4" id="KW-1185">Reference proteome</keyword>
<reference evidence="3" key="1">
    <citation type="submission" date="2023-07" db="EMBL/GenBank/DDBJ databases">
        <authorList>
            <consortium name="AG Swart"/>
            <person name="Singh M."/>
            <person name="Singh A."/>
            <person name="Seah K."/>
            <person name="Emmerich C."/>
        </authorList>
    </citation>
    <scope>NUCLEOTIDE SEQUENCE</scope>
    <source>
        <strain evidence="3">DP1</strain>
    </source>
</reference>
<feature type="coiled-coil region" evidence="1">
    <location>
        <begin position="19"/>
        <end position="46"/>
    </location>
</feature>
<sequence length="545" mass="62815">MNIRLKKFLDKEVKEEKTLRNIEISLTSLEEDISDYKEAYQNITLELVKLYMDVKIRNIKDRHEEGEEEQLKNECLELCQLNPTLIISYIRQTFDVLLMVKDEQFEEVLEKERKNTQKLASKLDKKRKVKAPEEDFIQIVKNKLENKKFRFDKQHLDISTFMDYSQVNTSIDNPSLGRNQNSDKSFVLNSENTQEVENQHSGDSCYPPIEYEEIIRKYEADLRTYLRHQNVLKLQIESFHQSLESSSNDIKSLKASLEESNEAKLRIEKLHEAAISKSKSTQEKLESEVKFLQNKVNELDAQLSSKNTPDLNITDRRDPPLSTLNPPSGGQLARGFGGFQHLSTSSKNIRFSLDRGVRENKIGKSNSKIQANGQNSERARFPFRTQRNRSRSIKKNAPKQFQIEGYLCKTELTKVSNQANQIGNLHFTRGASLSKLMVSQANNKSGLYENPSSLRNNIGVNKNLQMKSSISKKLLKTFRSNNNMKKMKGRASGKRLSMESTNLPNQFSQQEGSKLIPAYLHTQITAHRDRISPSKQKSGYLTKRN</sequence>
<organism evidence="3 4">
    <name type="scientific">Euplotes crassus</name>
    <dbReference type="NCBI Taxonomy" id="5936"/>
    <lineage>
        <taxon>Eukaryota</taxon>
        <taxon>Sar</taxon>
        <taxon>Alveolata</taxon>
        <taxon>Ciliophora</taxon>
        <taxon>Intramacronucleata</taxon>
        <taxon>Spirotrichea</taxon>
        <taxon>Hypotrichia</taxon>
        <taxon>Euplotida</taxon>
        <taxon>Euplotidae</taxon>
        <taxon>Moneuplotes</taxon>
    </lineage>
</organism>
<accession>A0AAD1X7W7</accession>
<dbReference type="AlphaFoldDB" id="A0AAD1X7W7"/>
<evidence type="ECO:0000256" key="1">
    <source>
        <dbReference type="SAM" id="Coils"/>
    </source>
</evidence>